<organism evidence="1 2">
    <name type="scientific">Colletotrichum kahawae</name>
    <name type="common">Coffee berry disease fungus</name>
    <dbReference type="NCBI Taxonomy" id="34407"/>
    <lineage>
        <taxon>Eukaryota</taxon>
        <taxon>Fungi</taxon>
        <taxon>Dikarya</taxon>
        <taxon>Ascomycota</taxon>
        <taxon>Pezizomycotina</taxon>
        <taxon>Sordariomycetes</taxon>
        <taxon>Hypocreomycetidae</taxon>
        <taxon>Glomerellales</taxon>
        <taxon>Glomerellaceae</taxon>
        <taxon>Colletotrichum</taxon>
        <taxon>Colletotrichum gloeosporioides species complex</taxon>
    </lineage>
</organism>
<name>A0AAD9YHQ2_COLKA</name>
<dbReference type="Proteomes" id="UP001281614">
    <property type="component" value="Unassembled WGS sequence"/>
</dbReference>
<proteinExistence type="predicted"/>
<sequence>MPPLTRRTRSCTAQALISLASRPWMQTLTSTETPSALSLWLILGMSSPGQLG</sequence>
<dbReference type="EMBL" id="VYYT01000116">
    <property type="protein sequence ID" value="KAK2767316.1"/>
    <property type="molecule type" value="Genomic_DNA"/>
</dbReference>
<reference evidence="1" key="1">
    <citation type="submission" date="2023-02" db="EMBL/GenBank/DDBJ databases">
        <title>Colletotrichum kahawae CIFC_Que2 genome sequencing and assembly.</title>
        <authorList>
            <person name="Baroncelli R."/>
        </authorList>
    </citation>
    <scope>NUCLEOTIDE SEQUENCE</scope>
    <source>
        <strain evidence="1">CIFC_Que2</strain>
    </source>
</reference>
<comment type="caution">
    <text evidence="1">The sequence shown here is derived from an EMBL/GenBank/DDBJ whole genome shotgun (WGS) entry which is preliminary data.</text>
</comment>
<evidence type="ECO:0000313" key="1">
    <source>
        <dbReference type="EMBL" id="KAK2767316.1"/>
    </source>
</evidence>
<gene>
    <name evidence="1" type="ORF">CKAH01_15288</name>
</gene>
<evidence type="ECO:0000313" key="2">
    <source>
        <dbReference type="Proteomes" id="UP001281614"/>
    </source>
</evidence>
<accession>A0AAD9YHQ2</accession>
<protein>
    <submittedName>
        <fullName evidence="1">Uncharacterized protein</fullName>
    </submittedName>
</protein>
<keyword evidence="2" id="KW-1185">Reference proteome</keyword>
<dbReference type="AlphaFoldDB" id="A0AAD9YHQ2"/>